<evidence type="ECO:0000256" key="2">
    <source>
        <dbReference type="ARBA" id="ARBA00022527"/>
    </source>
</evidence>
<evidence type="ECO:0000256" key="7">
    <source>
        <dbReference type="PROSITE-ProRule" id="PRU10141"/>
    </source>
</evidence>
<evidence type="ECO:0000256" key="4">
    <source>
        <dbReference type="ARBA" id="ARBA00022741"/>
    </source>
</evidence>
<evidence type="ECO:0000313" key="10">
    <source>
        <dbReference type="EMBL" id="NYJ04385.1"/>
    </source>
</evidence>
<evidence type="ECO:0000256" key="6">
    <source>
        <dbReference type="ARBA" id="ARBA00022840"/>
    </source>
</evidence>
<dbReference type="InterPro" id="IPR051200">
    <property type="entry name" value="Host-pathogen_enzymatic-act"/>
</dbReference>
<evidence type="ECO:0000256" key="3">
    <source>
        <dbReference type="ARBA" id="ARBA00022679"/>
    </source>
</evidence>
<evidence type="ECO:0000256" key="8">
    <source>
        <dbReference type="SAM" id="MobiDB-lite"/>
    </source>
</evidence>
<comment type="caution">
    <text evidence="10">The sequence shown here is derived from an EMBL/GenBank/DDBJ whole genome shotgun (WGS) entry which is preliminary data.</text>
</comment>
<feature type="binding site" evidence="7">
    <location>
        <position position="38"/>
    </location>
    <ligand>
        <name>ATP</name>
        <dbReference type="ChEBI" id="CHEBI:30616"/>
    </ligand>
</feature>
<sequence length="666" mass="70256">MLPRAFGPYELTSLLGVGGMGEVYRARDRSRDRWVAVKLLAPVFAQDPEYINRFRRESFVAARLRDPHVIPIHDFGEIDGQLFIDMRLVDGRDIGTILAEEGPLAPARAVGLLGQIAEALDAAHAEQLVHRDVKPSNLLVTKNDFVYVVDFGVARSVGNDRTNLTVSGATVGTLDYMAPERFTQQPIDGRADVYSLACVLYECLTAERPFRGGDLPALMYAHLHLDPPKASSVVADVPPALDAVIRRGMAKRPQDRFATAPELAAAAHHALVAPVRSLAPPTVIRAPETVRTGPAPEPAFDRTPTPLGPPPAPVPVDEAVPSRHRWRVPVLLAAAVLLVVGVGVFAAVRWSGAGAADPSAAASGDHPTVVGTVPAGETPGYVDVTPDGKRAYVANRDAGTVTVLDTANDQVVDTIAIADGPAWYVRVSPDGQQVYVSVKNADQTANWLVTLDTETGRQVDKTEIDARPFSAAVTPDGRFVWVASHAASRVDVVDTASDALVATIPVASDPHAVALSPDGRRAYVANHESDLLTVLDTRTRSAITTVDAGDGPYAVAVSPDGDELAVADYEGGTVTVVDTAGRKVLTSVPVGGNPQDVAWAADGKHLYAVDNADDSVSVIDTDSFTVTDTVAVGTSPTSIAVRPDGERAYVTNSKSGTVSVLDLTAG</sequence>
<organism evidence="10 11">
    <name type="scientific">Petropleomorpha daqingensis</name>
    <dbReference type="NCBI Taxonomy" id="2026353"/>
    <lineage>
        <taxon>Bacteria</taxon>
        <taxon>Bacillati</taxon>
        <taxon>Actinomycetota</taxon>
        <taxon>Actinomycetes</taxon>
        <taxon>Geodermatophilales</taxon>
        <taxon>Geodermatophilaceae</taxon>
        <taxon>Petropleomorpha</taxon>
    </lineage>
</organism>
<evidence type="ECO:0000256" key="5">
    <source>
        <dbReference type="ARBA" id="ARBA00022777"/>
    </source>
</evidence>
<dbReference type="SMART" id="SM00220">
    <property type="entry name" value="S_TKc"/>
    <property type="match status" value="1"/>
</dbReference>
<dbReference type="NCBIfam" id="TIGR02276">
    <property type="entry name" value="beta_rpt_yvtn"/>
    <property type="match status" value="4"/>
</dbReference>
<dbReference type="CDD" id="cd14014">
    <property type="entry name" value="STKc_PknB_like"/>
    <property type="match status" value="1"/>
</dbReference>
<dbReference type="Gene3D" id="1.10.510.10">
    <property type="entry name" value="Transferase(Phosphotransferase) domain 1"/>
    <property type="match status" value="1"/>
</dbReference>
<dbReference type="AlphaFoldDB" id="A0A853C8Z4"/>
<proteinExistence type="predicted"/>
<dbReference type="EC" id="2.7.11.1" evidence="1"/>
<dbReference type="SUPFAM" id="SSF51004">
    <property type="entry name" value="C-terminal (heme d1) domain of cytochrome cd1-nitrite reductase"/>
    <property type="match status" value="1"/>
</dbReference>
<dbReference type="InterPro" id="IPR011048">
    <property type="entry name" value="Haem_d1_sf"/>
</dbReference>
<dbReference type="PROSITE" id="PS50011">
    <property type="entry name" value="PROTEIN_KINASE_DOM"/>
    <property type="match status" value="1"/>
</dbReference>
<reference evidence="10 11" key="1">
    <citation type="submission" date="2020-07" db="EMBL/GenBank/DDBJ databases">
        <title>Sequencing the genomes of 1000 actinobacteria strains.</title>
        <authorList>
            <person name="Klenk H.-P."/>
        </authorList>
    </citation>
    <scope>NUCLEOTIDE SEQUENCE [LARGE SCALE GENOMIC DNA]</scope>
    <source>
        <strain evidence="10 11">DSM 104001</strain>
    </source>
</reference>
<dbReference type="PANTHER" id="PTHR47197:SF3">
    <property type="entry name" value="DIHYDRO-HEME D1 DEHYDROGENASE"/>
    <property type="match status" value="1"/>
</dbReference>
<evidence type="ECO:0000259" key="9">
    <source>
        <dbReference type="PROSITE" id="PS50011"/>
    </source>
</evidence>
<dbReference type="Pfam" id="PF00069">
    <property type="entry name" value="Pkinase"/>
    <property type="match status" value="1"/>
</dbReference>
<keyword evidence="11" id="KW-1185">Reference proteome</keyword>
<keyword evidence="2" id="KW-0723">Serine/threonine-protein kinase</keyword>
<feature type="region of interest" description="Disordered" evidence="8">
    <location>
        <begin position="288"/>
        <end position="310"/>
    </location>
</feature>
<gene>
    <name evidence="10" type="ORF">GGQ55_000663</name>
</gene>
<dbReference type="Proteomes" id="UP000541969">
    <property type="component" value="Unassembled WGS sequence"/>
</dbReference>
<feature type="domain" description="Protein kinase" evidence="9">
    <location>
        <begin position="9"/>
        <end position="272"/>
    </location>
</feature>
<keyword evidence="6 7" id="KW-0067">ATP-binding</keyword>
<dbReference type="InterPro" id="IPR011964">
    <property type="entry name" value="YVTN_b-propeller_repeat"/>
</dbReference>
<dbReference type="RefSeq" id="WP_179715111.1">
    <property type="nucleotide sequence ID" value="NZ_JACBZT010000001.1"/>
</dbReference>
<dbReference type="FunFam" id="1.10.510.10:FF:000021">
    <property type="entry name" value="Serine/threonine protein kinase"/>
    <property type="match status" value="1"/>
</dbReference>
<dbReference type="InterPro" id="IPR011009">
    <property type="entry name" value="Kinase-like_dom_sf"/>
</dbReference>
<evidence type="ECO:0000313" key="11">
    <source>
        <dbReference type="Proteomes" id="UP000541969"/>
    </source>
</evidence>
<dbReference type="GO" id="GO:0005524">
    <property type="term" value="F:ATP binding"/>
    <property type="evidence" value="ECO:0007669"/>
    <property type="project" value="UniProtKB-UniRule"/>
</dbReference>
<dbReference type="InterPro" id="IPR017441">
    <property type="entry name" value="Protein_kinase_ATP_BS"/>
</dbReference>
<accession>A0A853C8Z4</accession>
<keyword evidence="3 10" id="KW-0808">Transferase</keyword>
<dbReference type="Gene3D" id="2.130.10.10">
    <property type="entry name" value="YVTN repeat-like/Quinoprotein amine dehydrogenase"/>
    <property type="match status" value="2"/>
</dbReference>
<name>A0A853C8Z4_9ACTN</name>
<dbReference type="SUPFAM" id="SSF56112">
    <property type="entry name" value="Protein kinase-like (PK-like)"/>
    <property type="match status" value="1"/>
</dbReference>
<dbReference type="EMBL" id="JACBZT010000001">
    <property type="protein sequence ID" value="NYJ04385.1"/>
    <property type="molecule type" value="Genomic_DNA"/>
</dbReference>
<dbReference type="InterPro" id="IPR011045">
    <property type="entry name" value="N2O_reductase_N"/>
</dbReference>
<keyword evidence="4 7" id="KW-0547">Nucleotide-binding</keyword>
<dbReference type="PROSITE" id="PS00108">
    <property type="entry name" value="PROTEIN_KINASE_ST"/>
    <property type="match status" value="1"/>
</dbReference>
<dbReference type="InterPro" id="IPR000719">
    <property type="entry name" value="Prot_kinase_dom"/>
</dbReference>
<dbReference type="PANTHER" id="PTHR47197">
    <property type="entry name" value="PROTEIN NIRF"/>
    <property type="match status" value="1"/>
</dbReference>
<dbReference type="GO" id="GO:0004674">
    <property type="term" value="F:protein serine/threonine kinase activity"/>
    <property type="evidence" value="ECO:0007669"/>
    <property type="project" value="UniProtKB-KW"/>
</dbReference>
<protein>
    <recommendedName>
        <fullName evidence="1">non-specific serine/threonine protein kinase</fullName>
        <ecNumber evidence="1">2.7.11.1</ecNumber>
    </recommendedName>
</protein>
<dbReference type="SUPFAM" id="SSF50974">
    <property type="entry name" value="Nitrous oxide reductase, N-terminal domain"/>
    <property type="match status" value="1"/>
</dbReference>
<keyword evidence="5 10" id="KW-0418">Kinase</keyword>
<dbReference type="Pfam" id="PF10282">
    <property type="entry name" value="Lactonase"/>
    <property type="match status" value="2"/>
</dbReference>
<dbReference type="InterPro" id="IPR019405">
    <property type="entry name" value="Lactonase_7-beta_prop"/>
</dbReference>
<dbReference type="InterPro" id="IPR015943">
    <property type="entry name" value="WD40/YVTN_repeat-like_dom_sf"/>
</dbReference>
<dbReference type="InterPro" id="IPR008271">
    <property type="entry name" value="Ser/Thr_kinase_AS"/>
</dbReference>
<evidence type="ECO:0000256" key="1">
    <source>
        <dbReference type="ARBA" id="ARBA00012513"/>
    </source>
</evidence>
<dbReference type="PROSITE" id="PS00107">
    <property type="entry name" value="PROTEIN_KINASE_ATP"/>
    <property type="match status" value="1"/>
</dbReference>
<dbReference type="Gene3D" id="3.30.200.20">
    <property type="entry name" value="Phosphorylase Kinase, domain 1"/>
    <property type="match status" value="1"/>
</dbReference>